<evidence type="ECO:0000313" key="5">
    <source>
        <dbReference type="EMBL" id="REA84231.1"/>
    </source>
</evidence>
<evidence type="ECO:0000256" key="1">
    <source>
        <dbReference type="SAM" id="Phobius"/>
    </source>
</evidence>
<reference evidence="2 9" key="4">
    <citation type="submission" date="2018-11" db="EMBL/GenBank/DDBJ databases">
        <authorList>
            <consortium name="Veterinary Laboratory Investigation and Response Network"/>
        </authorList>
    </citation>
    <scope>NUCLEOTIDE SEQUENCE [LARGE SCALE GENOMIC DNA]</scope>
    <source>
        <strain evidence="2 9">SPSE-18-VL-LA-PA-Ryan-0021</strain>
    </source>
</reference>
<organism evidence="3 6">
    <name type="scientific">Staphylococcus pseudintermedius</name>
    <dbReference type="NCBI Taxonomy" id="283734"/>
    <lineage>
        <taxon>Bacteria</taxon>
        <taxon>Bacillati</taxon>
        <taxon>Bacillota</taxon>
        <taxon>Bacilli</taxon>
        <taxon>Bacillales</taxon>
        <taxon>Staphylococcaceae</taxon>
        <taxon>Staphylococcus</taxon>
        <taxon>Staphylococcus intermedius group</taxon>
    </lineage>
</organism>
<evidence type="ECO:0000313" key="7">
    <source>
        <dbReference type="Proteomes" id="UP000256409"/>
    </source>
</evidence>
<dbReference type="OMA" id="FHNYFIT"/>
<proteinExistence type="predicted"/>
<reference evidence="7" key="3">
    <citation type="journal article" date="2018" name="Vet. Microbiol.">
        <title>Molecular epidemiology of methicillin-resistant staphylococci amongst veterinary personnel, personnel-owned pets, patients and the hospital environment of two companion animal veterinary hospitals.</title>
        <authorList>
            <person name="Worthing K.A."/>
            <person name="Brown J."/>
            <person name="Gerber L."/>
            <person name="Abraham S."/>
            <person name="Trott D."/>
            <person name="Norris J.M."/>
        </authorList>
    </citation>
    <scope>NUCLEOTIDE SEQUENCE [LARGE SCALE GENOMIC DNA]</scope>
    <source>
        <strain evidence="7">ST496-2</strain>
    </source>
</reference>
<sequence>MMMKVLQNYFITVSILFMMLVLSVGFLMNFQNGLTLLLSLTAILTMINFTIETWLLRTTLSERKVRFIQTLVFPLSIIIIGVVCFILLPTVS</sequence>
<dbReference type="Proteomes" id="UP000595859">
    <property type="component" value="Chromosome"/>
</dbReference>
<feature type="transmembrane region" description="Helical" evidence="1">
    <location>
        <begin position="34"/>
        <end position="55"/>
    </location>
</feature>
<dbReference type="eggNOG" id="ENOG50305E2">
    <property type="taxonomic scope" value="Bacteria"/>
</dbReference>
<keyword evidence="9" id="KW-1185">Reference proteome</keyword>
<feature type="transmembrane region" description="Helical" evidence="1">
    <location>
        <begin position="67"/>
        <end position="88"/>
    </location>
</feature>
<dbReference type="RefSeq" id="WP_014613139.1">
    <property type="nucleotide sequence ID" value="NZ_AP019372.1"/>
</dbReference>
<evidence type="ECO:0000313" key="2">
    <source>
        <dbReference type="EMBL" id="EGQ4384070.1"/>
    </source>
</evidence>
<keyword evidence="1" id="KW-0812">Transmembrane</keyword>
<dbReference type="EMBL" id="AAXKXX010000002">
    <property type="protein sequence ID" value="EGQ4384070.1"/>
    <property type="molecule type" value="Genomic_DNA"/>
</dbReference>
<dbReference type="AlphaFoldDB" id="A0A166PNY7"/>
<gene>
    <name evidence="3" type="ORF">DD902_02475</name>
    <name evidence="5" type="ORF">DV961_00320</name>
    <name evidence="2" type="ORF">EGV54_03020</name>
    <name evidence="4" type="ORF">JGZ15_02345</name>
</gene>
<keyword evidence="1" id="KW-1133">Transmembrane helix</keyword>
<evidence type="ECO:0000313" key="6">
    <source>
        <dbReference type="Proteomes" id="UP000246800"/>
    </source>
</evidence>
<keyword evidence="1" id="KW-0472">Membrane</keyword>
<dbReference type="EMBL" id="CP066884">
    <property type="protein sequence ID" value="QQM98531.1"/>
    <property type="molecule type" value="Genomic_DNA"/>
</dbReference>
<reference evidence="4 8" key="5">
    <citation type="submission" date="2020-12" db="EMBL/GenBank/DDBJ databases">
        <title>Whole genome sequencing and de novo assembly of Staphylococcus pseudintermedius: a novel pangenome approach to unravel pathogenesis of canine pyoderma.</title>
        <authorList>
            <person name="Ferrer L."/>
            <person name="Perez D."/>
            <person name="Fonticoba R."/>
            <person name="Vines J."/>
            <person name="Fabregas N."/>
            <person name="Madronero S."/>
            <person name="Meroni G."/>
            <person name="Martino P."/>
            <person name="Martinez S."/>
            <person name="Cusco A."/>
            <person name="Migura L."/>
            <person name="Francino O."/>
        </authorList>
    </citation>
    <scope>NUCLEOTIDE SEQUENCE [LARGE SCALE GENOMIC DNA]</scope>
    <source>
        <strain evidence="4 8">HSP080</strain>
    </source>
</reference>
<dbReference type="EMBL" id="QQPC01000003">
    <property type="protein sequence ID" value="REA84231.1"/>
    <property type="molecule type" value="Genomic_DNA"/>
</dbReference>
<accession>A0A166PNY7</accession>
<dbReference type="Proteomes" id="UP000256409">
    <property type="component" value="Unassembled WGS sequence"/>
</dbReference>
<reference evidence="5" key="2">
    <citation type="journal article" date="2018" name="Vet. Microbiol.">
        <title>Methicillin-resistant staphylococci amongst veterinary personnel, personnel-owned pets, patients and the hospital environment of two small animal veterinary hospitals.</title>
        <authorList>
            <person name="Worthing K.A."/>
            <person name="Brown J."/>
            <person name="Gerber L."/>
            <person name="Abraham S."/>
            <person name="Trott D."/>
            <person name="Norris J.M."/>
        </authorList>
    </citation>
    <scope>NUCLEOTIDE SEQUENCE</scope>
    <source>
        <strain evidence="5">ST496-2</strain>
    </source>
</reference>
<evidence type="ECO:0000313" key="4">
    <source>
        <dbReference type="EMBL" id="QQM98531.1"/>
    </source>
</evidence>
<evidence type="ECO:0000313" key="3">
    <source>
        <dbReference type="EMBL" id="PWZ76589.1"/>
    </source>
</evidence>
<dbReference type="OrthoDB" id="2413600at2"/>
<reference evidence="3 6" key="1">
    <citation type="journal article" date="2018" name="Vet. Microbiol.">
        <title>Clonal diversity and geographic distribution of methicillin-resistant Staphylococcus pseudintermedius from Australian animals: Discovery of novel sequence types.</title>
        <authorList>
            <person name="Worthing K.A."/>
            <person name="Abraham S."/>
            <person name="Coombs G.W."/>
            <person name="Pang S."/>
            <person name="Saputra S."/>
            <person name="Jordan D."/>
            <person name="Trott D.J."/>
            <person name="Norris J.M."/>
        </authorList>
    </citation>
    <scope>NUCLEOTIDE SEQUENCE [LARGE SCALE GENOMIC DNA]</scope>
    <source>
        <strain evidence="3 6">ST525 1</strain>
    </source>
</reference>
<protein>
    <submittedName>
        <fullName evidence="3">Uncharacterized protein</fullName>
    </submittedName>
</protein>
<name>A0A166PNY7_STAPS</name>
<dbReference type="Proteomes" id="UP000246800">
    <property type="component" value="Unassembled WGS sequence"/>
</dbReference>
<feature type="transmembrane region" description="Helical" evidence="1">
    <location>
        <begin position="9"/>
        <end position="28"/>
    </location>
</feature>
<dbReference type="GeneID" id="93823655"/>
<dbReference type="Proteomes" id="UP000600220">
    <property type="component" value="Unassembled WGS sequence"/>
</dbReference>
<evidence type="ECO:0000313" key="8">
    <source>
        <dbReference type="Proteomes" id="UP000595859"/>
    </source>
</evidence>
<evidence type="ECO:0000313" key="9">
    <source>
        <dbReference type="Proteomes" id="UP000600220"/>
    </source>
</evidence>
<dbReference type="EMBL" id="QEIT01000011">
    <property type="protein sequence ID" value="PWZ76589.1"/>
    <property type="molecule type" value="Genomic_DNA"/>
</dbReference>